<reference evidence="1 2" key="1">
    <citation type="submission" date="2014-04" db="EMBL/GenBank/DDBJ databases">
        <title>Genome evolution of avian class.</title>
        <authorList>
            <person name="Zhang G."/>
            <person name="Li C."/>
        </authorList>
    </citation>
    <scope>NUCLEOTIDE SEQUENCE [LARGE SCALE GENOMIC DNA]</scope>
    <source>
        <strain evidence="1">BGI_AS27</strain>
    </source>
</reference>
<protein>
    <submittedName>
        <fullName evidence="1">Uncharacterized protein</fullName>
    </submittedName>
</protein>
<dbReference type="Proteomes" id="UP000053286">
    <property type="component" value="Unassembled WGS sequence"/>
</dbReference>
<keyword evidence="2" id="KW-1185">Reference proteome</keyword>
<dbReference type="EMBL" id="KL225740">
    <property type="protein sequence ID" value="KFM02333.1"/>
    <property type="molecule type" value="Genomic_DNA"/>
</dbReference>
<dbReference type="AlphaFoldDB" id="A0A087QM79"/>
<feature type="non-terminal residue" evidence="1">
    <location>
        <position position="1"/>
    </location>
</feature>
<gene>
    <name evidence="1" type="ORF">AS27_03114</name>
</gene>
<organism evidence="1 2">
    <name type="scientific">Aptenodytes forsteri</name>
    <name type="common">Emperor penguin</name>
    <dbReference type="NCBI Taxonomy" id="9233"/>
    <lineage>
        <taxon>Eukaryota</taxon>
        <taxon>Metazoa</taxon>
        <taxon>Chordata</taxon>
        <taxon>Craniata</taxon>
        <taxon>Vertebrata</taxon>
        <taxon>Euteleostomi</taxon>
        <taxon>Archelosauria</taxon>
        <taxon>Archosauria</taxon>
        <taxon>Dinosauria</taxon>
        <taxon>Saurischia</taxon>
        <taxon>Theropoda</taxon>
        <taxon>Coelurosauria</taxon>
        <taxon>Aves</taxon>
        <taxon>Neognathae</taxon>
        <taxon>Neoaves</taxon>
        <taxon>Aequornithes</taxon>
        <taxon>Sphenisciformes</taxon>
        <taxon>Spheniscidae</taxon>
        <taxon>Aptenodytes</taxon>
    </lineage>
</organism>
<proteinExistence type="predicted"/>
<feature type="non-terminal residue" evidence="1">
    <location>
        <position position="86"/>
    </location>
</feature>
<evidence type="ECO:0000313" key="1">
    <source>
        <dbReference type="EMBL" id="KFM02333.1"/>
    </source>
</evidence>
<accession>A0A087QM79</accession>
<sequence length="86" mass="9735">FTFLKELSYHKNSKKSDISESCSRMYITYREKLLSGLCLAETPLSFIDLQALVSAPFRSGMIITGLLLPLESRNYQPCSERVSVVL</sequence>
<name>A0A087QM79_APTFO</name>
<evidence type="ECO:0000313" key="2">
    <source>
        <dbReference type="Proteomes" id="UP000053286"/>
    </source>
</evidence>